<dbReference type="PANTHER" id="PTHR33705">
    <property type="entry name" value="PHOSPHOCARRIER PROTEIN HPR"/>
    <property type="match status" value="1"/>
</dbReference>
<evidence type="ECO:0000313" key="11">
    <source>
        <dbReference type="Proteomes" id="UP000240987"/>
    </source>
</evidence>
<dbReference type="NCBIfam" id="TIGR01003">
    <property type="entry name" value="PTS_HPr_family"/>
    <property type="match status" value="1"/>
</dbReference>
<dbReference type="InterPro" id="IPR035895">
    <property type="entry name" value="HPr-like_sf"/>
</dbReference>
<dbReference type="EMBL" id="PYMJ01000003">
    <property type="protein sequence ID" value="PSU50548.1"/>
    <property type="molecule type" value="Genomic_DNA"/>
</dbReference>
<dbReference type="PRINTS" id="PR00107">
    <property type="entry name" value="PHOSPHOCPHPR"/>
</dbReference>
<dbReference type="AlphaFoldDB" id="A0A2T3JNE3"/>
<protein>
    <recommendedName>
        <fullName evidence="3">Phosphocarrier protein HPr</fullName>
    </recommendedName>
    <alternativeName>
        <fullName evidence="8">Histidine-containing protein</fullName>
    </alternativeName>
</protein>
<evidence type="ECO:0000256" key="5">
    <source>
        <dbReference type="ARBA" id="ARBA00022490"/>
    </source>
</evidence>
<comment type="function">
    <text evidence="1">General (non sugar-specific) component of the phosphoenolpyruvate-dependent sugar phosphotransferase system (sugar PTS). This major carbohydrate active-transport system catalyzes the phosphorylation of incoming sugar substrates concomitantly with their translocation across the cell membrane. The phosphoryl group from phosphoenolpyruvate (PEP) is transferred to the phosphoryl carrier protein HPr by enzyme I. Phospho-HPr then transfers it to the PTS EIIA domain.</text>
</comment>
<keyword evidence="5" id="KW-0963">Cytoplasm</keyword>
<dbReference type="Pfam" id="PF00381">
    <property type="entry name" value="PTS-HPr"/>
    <property type="match status" value="1"/>
</dbReference>
<evidence type="ECO:0000256" key="8">
    <source>
        <dbReference type="ARBA" id="ARBA00033055"/>
    </source>
</evidence>
<dbReference type="PROSITE" id="PS00369">
    <property type="entry name" value="PTS_HPR_HIS"/>
    <property type="match status" value="1"/>
</dbReference>
<organism evidence="10 11">
    <name type="scientific">Photobacterium frigidiphilum</name>
    <dbReference type="NCBI Taxonomy" id="264736"/>
    <lineage>
        <taxon>Bacteria</taxon>
        <taxon>Pseudomonadati</taxon>
        <taxon>Pseudomonadota</taxon>
        <taxon>Gammaproteobacteria</taxon>
        <taxon>Vibrionales</taxon>
        <taxon>Vibrionaceae</taxon>
        <taxon>Photobacterium</taxon>
    </lineage>
</organism>
<accession>A0A2T3JNE3</accession>
<keyword evidence="7" id="KW-0598">Phosphotransferase system</keyword>
<dbReference type="PROSITE" id="PS00589">
    <property type="entry name" value="PTS_HPR_SER"/>
    <property type="match status" value="1"/>
</dbReference>
<dbReference type="InterPro" id="IPR000032">
    <property type="entry name" value="HPr-like"/>
</dbReference>
<evidence type="ECO:0000256" key="7">
    <source>
        <dbReference type="ARBA" id="ARBA00022683"/>
    </source>
</evidence>
<dbReference type="Proteomes" id="UP000240987">
    <property type="component" value="Unassembled WGS sequence"/>
</dbReference>
<gene>
    <name evidence="10" type="ORF">C9J12_04290</name>
</gene>
<name>A0A2T3JNE3_9GAMM</name>
<dbReference type="InterPro" id="IPR002114">
    <property type="entry name" value="PTS_HPr_Ser_P_site"/>
</dbReference>
<reference evidence="10 11" key="1">
    <citation type="submission" date="2018-01" db="EMBL/GenBank/DDBJ databases">
        <title>Whole genome sequencing of Histamine producing bacteria.</title>
        <authorList>
            <person name="Butler K."/>
        </authorList>
    </citation>
    <scope>NUCLEOTIDE SEQUENCE [LARGE SCALE GENOMIC DNA]</scope>
    <source>
        <strain evidence="10 11">JCM 12947</strain>
    </source>
</reference>
<dbReference type="GO" id="GO:0009401">
    <property type="term" value="P:phosphoenolpyruvate-dependent sugar phosphotransferase system"/>
    <property type="evidence" value="ECO:0007669"/>
    <property type="project" value="UniProtKB-KW"/>
</dbReference>
<dbReference type="OrthoDB" id="9809047at2"/>
<evidence type="ECO:0000256" key="3">
    <source>
        <dbReference type="ARBA" id="ARBA00020422"/>
    </source>
</evidence>
<dbReference type="Gene3D" id="3.30.1340.10">
    <property type="entry name" value="HPr-like"/>
    <property type="match status" value="1"/>
</dbReference>
<keyword evidence="11" id="KW-1185">Reference proteome</keyword>
<dbReference type="RefSeq" id="WP_107241580.1">
    <property type="nucleotide sequence ID" value="NZ_JAKJUA010000005.1"/>
</dbReference>
<evidence type="ECO:0000256" key="1">
    <source>
        <dbReference type="ARBA" id="ARBA00003681"/>
    </source>
</evidence>
<evidence type="ECO:0000256" key="2">
    <source>
        <dbReference type="ARBA" id="ARBA00004496"/>
    </source>
</evidence>
<sequence length="86" mass="9314">MESFDFNITNENGLHTRPGALLVKACKVFSSSVTVTKGERTVNAKSLMKLMGLGICKNDQILVVVEGDDEAEAIVYLHGFLAELKG</sequence>
<keyword evidence="6" id="KW-0762">Sugar transport</keyword>
<proteinExistence type="predicted"/>
<dbReference type="CDD" id="cd00367">
    <property type="entry name" value="PTS-HPr_like"/>
    <property type="match status" value="1"/>
</dbReference>
<evidence type="ECO:0000259" key="9">
    <source>
        <dbReference type="PROSITE" id="PS51350"/>
    </source>
</evidence>
<keyword evidence="4" id="KW-0813">Transport</keyword>
<dbReference type="GO" id="GO:0005737">
    <property type="term" value="C:cytoplasm"/>
    <property type="evidence" value="ECO:0007669"/>
    <property type="project" value="UniProtKB-SubCell"/>
</dbReference>
<dbReference type="PANTHER" id="PTHR33705:SF1">
    <property type="entry name" value="PHOSPHOCARRIER PROTEIN HPR"/>
    <property type="match status" value="1"/>
</dbReference>
<dbReference type="PROSITE" id="PS51350">
    <property type="entry name" value="PTS_HPR_DOM"/>
    <property type="match status" value="1"/>
</dbReference>
<dbReference type="InterPro" id="IPR001020">
    <property type="entry name" value="PTS_HPr_His_P_site"/>
</dbReference>
<comment type="caution">
    <text evidence="10">The sequence shown here is derived from an EMBL/GenBank/DDBJ whole genome shotgun (WGS) entry which is preliminary data.</text>
</comment>
<feature type="domain" description="HPr" evidence="9">
    <location>
        <begin position="1"/>
        <end position="86"/>
    </location>
</feature>
<dbReference type="InterPro" id="IPR050399">
    <property type="entry name" value="HPr"/>
</dbReference>
<evidence type="ECO:0000256" key="4">
    <source>
        <dbReference type="ARBA" id="ARBA00022448"/>
    </source>
</evidence>
<dbReference type="SUPFAM" id="SSF55594">
    <property type="entry name" value="HPr-like"/>
    <property type="match status" value="1"/>
</dbReference>
<comment type="subcellular location">
    <subcellularLocation>
        <location evidence="2">Cytoplasm</location>
    </subcellularLocation>
</comment>
<evidence type="ECO:0000313" key="10">
    <source>
        <dbReference type="EMBL" id="PSU50548.1"/>
    </source>
</evidence>
<evidence type="ECO:0000256" key="6">
    <source>
        <dbReference type="ARBA" id="ARBA00022597"/>
    </source>
</evidence>